<name>A0A1R3X4A8_9RHOB</name>
<feature type="coiled-coil region" evidence="2">
    <location>
        <begin position="206"/>
        <end position="233"/>
    </location>
</feature>
<feature type="region of interest" description="Disordered" evidence="3">
    <location>
        <begin position="114"/>
        <end position="196"/>
    </location>
</feature>
<dbReference type="GO" id="GO:0003677">
    <property type="term" value="F:DNA binding"/>
    <property type="evidence" value="ECO:0007669"/>
    <property type="project" value="UniProtKB-KW"/>
</dbReference>
<dbReference type="Gene3D" id="1.10.1660.10">
    <property type="match status" value="1"/>
</dbReference>
<evidence type="ECO:0000256" key="1">
    <source>
        <dbReference type="ARBA" id="ARBA00023125"/>
    </source>
</evidence>
<keyword evidence="2" id="KW-0175">Coiled coil</keyword>
<dbReference type="GO" id="GO:0003700">
    <property type="term" value="F:DNA-binding transcription factor activity"/>
    <property type="evidence" value="ECO:0007669"/>
    <property type="project" value="InterPro"/>
</dbReference>
<evidence type="ECO:0000259" key="4">
    <source>
        <dbReference type="PROSITE" id="PS50937"/>
    </source>
</evidence>
<keyword evidence="1" id="KW-0238">DNA-binding</keyword>
<reference evidence="5 6" key="1">
    <citation type="submission" date="2017-01" db="EMBL/GenBank/DDBJ databases">
        <authorList>
            <person name="Mah S.A."/>
            <person name="Swanson W.J."/>
            <person name="Moy G.W."/>
            <person name="Vacquier V.D."/>
        </authorList>
    </citation>
    <scope>NUCLEOTIDE SEQUENCE [LARGE SCALE GENOMIC DNA]</scope>
    <source>
        <strain evidence="5 6">DSM 21219</strain>
    </source>
</reference>
<evidence type="ECO:0000313" key="5">
    <source>
        <dbReference type="EMBL" id="SIT85183.1"/>
    </source>
</evidence>
<dbReference type="SUPFAM" id="SSF46955">
    <property type="entry name" value="Putative DNA-binding domain"/>
    <property type="match status" value="1"/>
</dbReference>
<dbReference type="PANTHER" id="PTHR30204:SF15">
    <property type="entry name" value="BLL5018 PROTEIN"/>
    <property type="match status" value="1"/>
</dbReference>
<evidence type="ECO:0000256" key="3">
    <source>
        <dbReference type="SAM" id="MobiDB-lite"/>
    </source>
</evidence>
<evidence type="ECO:0000256" key="2">
    <source>
        <dbReference type="SAM" id="Coils"/>
    </source>
</evidence>
<keyword evidence="6" id="KW-1185">Reference proteome</keyword>
<dbReference type="InterPro" id="IPR047057">
    <property type="entry name" value="MerR_fam"/>
</dbReference>
<dbReference type="InterPro" id="IPR009061">
    <property type="entry name" value="DNA-bd_dom_put_sf"/>
</dbReference>
<dbReference type="PANTHER" id="PTHR30204">
    <property type="entry name" value="REDOX-CYCLING DRUG-SENSING TRANSCRIPTIONAL ACTIVATOR SOXR"/>
    <property type="match status" value="1"/>
</dbReference>
<accession>A0A1R3X4A8</accession>
<dbReference type="EMBL" id="FTPS01000001">
    <property type="protein sequence ID" value="SIT85183.1"/>
    <property type="molecule type" value="Genomic_DNA"/>
</dbReference>
<dbReference type="Pfam" id="PF13411">
    <property type="entry name" value="MerR_1"/>
    <property type="match status" value="1"/>
</dbReference>
<proteinExistence type="predicted"/>
<dbReference type="Proteomes" id="UP000192455">
    <property type="component" value="Unassembled WGS sequence"/>
</dbReference>
<sequence>MSKSPEAFRTISEVADWLGVQAHVLRFWESKFTQVKPVKRAGGRRYYRPGDMQLLGGIRTLLYDEGMTIKGVQKLLREQGVAAIASFSQPLGDGMDAPLPNHDGATVLPFAAARAPDNPAGSADADDAAAPESPLPAAEGAEAGPDALAEPGDHDARAAPAASQASFDLDGPEPPRQTGPAAVVVDAPDPPPMAEIPYAPGPLVHLAGLERVSADQAQELAALERDLRAWAERVAARHHG</sequence>
<protein>
    <submittedName>
        <fullName evidence="5">MerR HTH family regulatory protein</fullName>
    </submittedName>
</protein>
<feature type="domain" description="HTH merR-type" evidence="4">
    <location>
        <begin position="10"/>
        <end position="78"/>
    </location>
</feature>
<dbReference type="SMART" id="SM00422">
    <property type="entry name" value="HTH_MERR"/>
    <property type="match status" value="1"/>
</dbReference>
<dbReference type="CDD" id="cd04765">
    <property type="entry name" value="HTH_MlrA-like_sg2"/>
    <property type="match status" value="1"/>
</dbReference>
<gene>
    <name evidence="5" type="ORF">SAMN05421849_2269</name>
</gene>
<dbReference type="AlphaFoldDB" id="A0A1R3X4A8"/>
<organism evidence="5 6">
    <name type="scientific">Pontibaca methylaminivorans</name>
    <dbReference type="NCBI Taxonomy" id="515897"/>
    <lineage>
        <taxon>Bacteria</taxon>
        <taxon>Pseudomonadati</taxon>
        <taxon>Pseudomonadota</taxon>
        <taxon>Alphaproteobacteria</taxon>
        <taxon>Rhodobacterales</taxon>
        <taxon>Roseobacteraceae</taxon>
        <taxon>Pontibaca</taxon>
    </lineage>
</organism>
<dbReference type="InterPro" id="IPR000551">
    <property type="entry name" value="MerR-type_HTH_dom"/>
</dbReference>
<feature type="compositionally biased region" description="Low complexity" evidence="3">
    <location>
        <begin position="130"/>
        <end position="150"/>
    </location>
</feature>
<dbReference type="RefSeq" id="WP_076649934.1">
    <property type="nucleotide sequence ID" value="NZ_FTPS01000001.1"/>
</dbReference>
<evidence type="ECO:0000313" key="6">
    <source>
        <dbReference type="Proteomes" id="UP000192455"/>
    </source>
</evidence>
<dbReference type="PROSITE" id="PS50937">
    <property type="entry name" value="HTH_MERR_2"/>
    <property type="match status" value="1"/>
</dbReference>
<dbReference type="STRING" id="515897.SAMN05421849_2269"/>